<evidence type="ECO:0000256" key="2">
    <source>
        <dbReference type="ARBA" id="ARBA00022669"/>
    </source>
</evidence>
<feature type="domain" description="Chitin-binding type-1" evidence="10">
    <location>
        <begin position="40"/>
        <end position="84"/>
    </location>
</feature>
<dbReference type="Pfam" id="PF01522">
    <property type="entry name" value="Polysacc_deac_1"/>
    <property type="match status" value="1"/>
</dbReference>
<evidence type="ECO:0000313" key="13">
    <source>
        <dbReference type="Proteomes" id="UP001201980"/>
    </source>
</evidence>
<comment type="caution">
    <text evidence="12">The sequence shown here is derived from an EMBL/GenBank/DDBJ whole genome shotgun (WGS) entry which is preliminary data.</text>
</comment>
<keyword evidence="2 8" id="KW-0147">Chitin-binding</keyword>
<evidence type="ECO:0000256" key="8">
    <source>
        <dbReference type="PROSITE-ProRule" id="PRU00261"/>
    </source>
</evidence>
<protein>
    <submittedName>
        <fullName evidence="12">Chitin deacetylase</fullName>
    </submittedName>
</protein>
<dbReference type="CDD" id="cd00035">
    <property type="entry name" value="ChtBD1"/>
    <property type="match status" value="1"/>
</dbReference>
<dbReference type="Gene3D" id="3.30.60.10">
    <property type="entry name" value="Endochitinase-like"/>
    <property type="match status" value="2"/>
</dbReference>
<feature type="disulfide bond" evidence="8">
    <location>
        <begin position="55"/>
        <end position="69"/>
    </location>
</feature>
<dbReference type="SUPFAM" id="SSF88713">
    <property type="entry name" value="Glycoside hydrolase/deacetylase"/>
    <property type="match status" value="1"/>
</dbReference>
<proteinExistence type="predicted"/>
<dbReference type="PROSITE" id="PS51677">
    <property type="entry name" value="NODB"/>
    <property type="match status" value="1"/>
</dbReference>
<evidence type="ECO:0000256" key="6">
    <source>
        <dbReference type="ARBA" id="ARBA00023277"/>
    </source>
</evidence>
<evidence type="ECO:0000256" key="9">
    <source>
        <dbReference type="SAM" id="MobiDB-lite"/>
    </source>
</evidence>
<comment type="cofactor">
    <cofactor evidence="1">
        <name>Co(2+)</name>
        <dbReference type="ChEBI" id="CHEBI:48828"/>
    </cofactor>
</comment>
<evidence type="ECO:0000256" key="5">
    <source>
        <dbReference type="ARBA" id="ARBA00022801"/>
    </source>
</evidence>
<dbReference type="InterPro" id="IPR011330">
    <property type="entry name" value="Glyco_hydro/deAcase_b/a-brl"/>
</dbReference>
<evidence type="ECO:0000256" key="3">
    <source>
        <dbReference type="ARBA" id="ARBA00022723"/>
    </source>
</evidence>
<dbReference type="InterPro" id="IPR002509">
    <property type="entry name" value="NODB_dom"/>
</dbReference>
<dbReference type="InterPro" id="IPR018371">
    <property type="entry name" value="Chitin-binding_1_CS"/>
</dbReference>
<dbReference type="InterPro" id="IPR001002">
    <property type="entry name" value="Chitin-bd_1"/>
</dbReference>
<keyword evidence="7" id="KW-0170">Cobalt</keyword>
<evidence type="ECO:0000256" key="4">
    <source>
        <dbReference type="ARBA" id="ARBA00022729"/>
    </source>
</evidence>
<keyword evidence="13" id="KW-1185">Reference proteome</keyword>
<feature type="domain" description="NodB homology" evidence="11">
    <location>
        <begin position="117"/>
        <end position="313"/>
    </location>
</feature>
<evidence type="ECO:0000259" key="11">
    <source>
        <dbReference type="PROSITE" id="PS51677"/>
    </source>
</evidence>
<feature type="region of interest" description="Disordered" evidence="9">
    <location>
        <begin position="329"/>
        <end position="353"/>
    </location>
</feature>
<keyword evidence="5" id="KW-0378">Hydrolase</keyword>
<dbReference type="GO" id="GO:0005975">
    <property type="term" value="P:carbohydrate metabolic process"/>
    <property type="evidence" value="ECO:0007669"/>
    <property type="project" value="InterPro"/>
</dbReference>
<reference evidence="12" key="1">
    <citation type="submission" date="2022-07" db="EMBL/GenBank/DDBJ databases">
        <title>Draft genome sequence of Zalerion maritima ATCC 34329, a (micro)plastics degrading marine fungus.</title>
        <authorList>
            <person name="Paco A."/>
            <person name="Goncalves M.F.M."/>
            <person name="Rocha-Santos T.A.P."/>
            <person name="Alves A."/>
        </authorList>
    </citation>
    <scope>NUCLEOTIDE SEQUENCE</scope>
    <source>
        <strain evidence="12">ATCC 34329</strain>
    </source>
</reference>
<dbReference type="PANTHER" id="PTHR46471">
    <property type="entry name" value="CHITIN DEACETYLASE"/>
    <property type="match status" value="1"/>
</dbReference>
<dbReference type="PROSITE" id="PS50941">
    <property type="entry name" value="CHIT_BIND_I_2"/>
    <property type="match status" value="2"/>
</dbReference>
<evidence type="ECO:0000256" key="7">
    <source>
        <dbReference type="ARBA" id="ARBA00023285"/>
    </source>
</evidence>
<accession>A0AAD5WTT5</accession>
<dbReference type="SMART" id="SM00270">
    <property type="entry name" value="ChtBD1"/>
    <property type="match status" value="2"/>
</dbReference>
<name>A0AAD5WTT5_9PEZI</name>
<keyword evidence="6" id="KW-0119">Carbohydrate metabolism</keyword>
<evidence type="ECO:0000259" key="10">
    <source>
        <dbReference type="PROSITE" id="PS50941"/>
    </source>
</evidence>
<dbReference type="GO" id="GO:0016810">
    <property type="term" value="F:hydrolase activity, acting on carbon-nitrogen (but not peptide) bonds"/>
    <property type="evidence" value="ECO:0007669"/>
    <property type="project" value="InterPro"/>
</dbReference>
<keyword evidence="4" id="KW-0732">Signal</keyword>
<dbReference type="InterPro" id="IPR036861">
    <property type="entry name" value="Endochitinase-like_sf"/>
</dbReference>
<dbReference type="AlphaFoldDB" id="A0AAD5WTT5"/>
<dbReference type="GO" id="GO:0046872">
    <property type="term" value="F:metal ion binding"/>
    <property type="evidence" value="ECO:0007669"/>
    <property type="project" value="UniProtKB-KW"/>
</dbReference>
<feature type="disulfide bond" evidence="8">
    <location>
        <begin position="373"/>
        <end position="387"/>
    </location>
</feature>
<dbReference type="PROSITE" id="PS00026">
    <property type="entry name" value="CHIT_BIND_I_1"/>
    <property type="match status" value="1"/>
</dbReference>
<dbReference type="GO" id="GO:0008061">
    <property type="term" value="F:chitin binding"/>
    <property type="evidence" value="ECO:0007669"/>
    <property type="project" value="UniProtKB-UniRule"/>
</dbReference>
<dbReference type="EMBL" id="JAKWBI020000107">
    <property type="protein sequence ID" value="KAJ2902632.1"/>
    <property type="molecule type" value="Genomic_DNA"/>
</dbReference>
<evidence type="ECO:0000256" key="1">
    <source>
        <dbReference type="ARBA" id="ARBA00001941"/>
    </source>
</evidence>
<dbReference type="Proteomes" id="UP001201980">
    <property type="component" value="Unassembled WGS sequence"/>
</dbReference>
<feature type="disulfide bond" evidence="8">
    <location>
        <begin position="50"/>
        <end position="62"/>
    </location>
</feature>
<evidence type="ECO:0000313" key="12">
    <source>
        <dbReference type="EMBL" id="KAJ2902632.1"/>
    </source>
</evidence>
<dbReference type="PANTHER" id="PTHR46471:SF2">
    <property type="entry name" value="CHITIN DEACETYLASE-RELATED"/>
    <property type="match status" value="1"/>
</dbReference>
<feature type="compositionally biased region" description="Polar residues" evidence="9">
    <location>
        <begin position="332"/>
        <end position="343"/>
    </location>
</feature>
<keyword evidence="8" id="KW-1015">Disulfide bond</keyword>
<gene>
    <name evidence="12" type="ORF">MKZ38_000299</name>
</gene>
<keyword evidence="3" id="KW-0479">Metal-binding</keyword>
<dbReference type="Gene3D" id="3.20.20.370">
    <property type="entry name" value="Glycoside hydrolase/deacetylase"/>
    <property type="match status" value="1"/>
</dbReference>
<sequence length="449" mass="48373">MVAIPTTAHGVPSIKVSRNAINVRFADPPAVHDTRDLHKRAECGESIGSCSPGQCCSENGWCGTTGDFCGGPQCQLDYSDSCDTAKSPSGESTLGVDRSPLGTVPYGTEITQCTSPGTMALTFDDGPWEYTSMILDILADRGVKATFFVSGNNLGKGMIDDESTQWPSILRRMHSDNHHIASHTWTHRDLNQVNPDIRESEMVYNEMAFRNIFGWFPTYMRPPYAYCYWSTGCTDTVSALGYHIINMDIDTKDYLFTEPATIDNAKDRFASLFPTTAGDDGHIALAHDIHYQTVVNLTDYMIDLSLSRGYTLATVGGCLGDPEENWYRNADGGSSSSAETPALTPTPSPSVSPDQTCGDTAGYTCQGSAFGACCSYYGYCGASAAYCGTGCQAQHGSCDTLPSGLYTTANGLCGAQFDATCMSFVKWLPVGIQRAWGLPLNFQLLVSVG</sequence>
<feature type="domain" description="Chitin-binding type-1" evidence="10">
    <location>
        <begin position="354"/>
        <end position="400"/>
    </location>
</feature>
<comment type="caution">
    <text evidence="8">Lacks conserved residue(s) required for the propagation of feature annotation.</text>
</comment>
<dbReference type="SUPFAM" id="SSF57016">
    <property type="entry name" value="Plant lectins/antimicrobial peptides"/>
    <property type="match status" value="2"/>
</dbReference>
<dbReference type="CDD" id="cd11618">
    <property type="entry name" value="ChtBD1_1"/>
    <property type="match status" value="1"/>
</dbReference>
<dbReference type="CDD" id="cd10951">
    <property type="entry name" value="CE4_ClCDA_like"/>
    <property type="match status" value="1"/>
</dbReference>
<organism evidence="12 13">
    <name type="scientific">Zalerion maritima</name>
    <dbReference type="NCBI Taxonomy" id="339359"/>
    <lineage>
        <taxon>Eukaryota</taxon>
        <taxon>Fungi</taxon>
        <taxon>Dikarya</taxon>
        <taxon>Ascomycota</taxon>
        <taxon>Pezizomycotina</taxon>
        <taxon>Sordariomycetes</taxon>
        <taxon>Lulworthiomycetidae</taxon>
        <taxon>Lulworthiales</taxon>
        <taxon>Lulworthiaceae</taxon>
        <taxon>Zalerion</taxon>
    </lineage>
</organism>